<proteinExistence type="predicted"/>
<dbReference type="GO" id="GO:0005882">
    <property type="term" value="C:intermediate filament"/>
    <property type="evidence" value="ECO:0007669"/>
    <property type="project" value="InterPro"/>
</dbReference>
<evidence type="ECO:0000256" key="2">
    <source>
        <dbReference type="SAM" id="MobiDB-lite"/>
    </source>
</evidence>
<feature type="region of interest" description="Disordered" evidence="2">
    <location>
        <begin position="503"/>
        <end position="533"/>
    </location>
</feature>
<reference evidence="3" key="1">
    <citation type="submission" date="2022-03" db="EMBL/GenBank/DDBJ databases">
        <authorList>
            <person name="Alioto T."/>
            <person name="Alioto T."/>
            <person name="Gomez Garrido J."/>
        </authorList>
    </citation>
    <scope>NUCLEOTIDE SEQUENCE</scope>
</reference>
<dbReference type="PANTHER" id="PTHR47147">
    <property type="entry name" value="SYNCOILIN"/>
    <property type="match status" value="1"/>
</dbReference>
<gene>
    <name evidence="3" type="ORF">PECUL_23A039529</name>
</gene>
<evidence type="ECO:0000256" key="1">
    <source>
        <dbReference type="SAM" id="Coils"/>
    </source>
</evidence>
<dbReference type="InterPro" id="IPR027702">
    <property type="entry name" value="Syncoilin"/>
</dbReference>
<organism evidence="3 4">
    <name type="scientific">Pelobates cultripes</name>
    <name type="common">Western spadefoot toad</name>
    <dbReference type="NCBI Taxonomy" id="61616"/>
    <lineage>
        <taxon>Eukaryota</taxon>
        <taxon>Metazoa</taxon>
        <taxon>Chordata</taxon>
        <taxon>Craniata</taxon>
        <taxon>Vertebrata</taxon>
        <taxon>Euteleostomi</taxon>
        <taxon>Amphibia</taxon>
        <taxon>Batrachia</taxon>
        <taxon>Anura</taxon>
        <taxon>Pelobatoidea</taxon>
        <taxon>Pelobatidae</taxon>
        <taxon>Pelobates</taxon>
    </lineage>
</organism>
<keyword evidence="1" id="KW-0175">Coiled coil</keyword>
<feature type="region of interest" description="Disordered" evidence="2">
    <location>
        <begin position="40"/>
        <end position="72"/>
    </location>
</feature>
<evidence type="ECO:0000313" key="4">
    <source>
        <dbReference type="Proteomes" id="UP001295444"/>
    </source>
</evidence>
<feature type="compositionally biased region" description="Polar residues" evidence="2">
    <location>
        <begin position="60"/>
        <end position="72"/>
    </location>
</feature>
<feature type="coiled-coil region" evidence="1">
    <location>
        <begin position="566"/>
        <end position="660"/>
    </location>
</feature>
<sequence>MVTACKSVPVAVHLLVGGAPYPQLPHHNLLLITEGSVCADEMSSAEEERQSSPEERENQDPNMPSISPPVTQEPLSLQDLGVRFQFCIAAVEDLERERDELIRELAVLREPSVEAVRQAHEQVVQAFGQRARVELERDALKEEIRVVRCRLFRVTRECVACQYQLDNQRKELEQKAAEQDDLEKLGARLEEELTQLHETSSQQRDHQQQCLRTPRSRRTSRELQDRRRLSAELQSIIEEQQSSLEEMYEPRLLQLLERCERGARALHTVQEELQKLREELRPLQGEAYNLQVQQRSLQEQISLLKKKRDNEVLLYRSTTEYIQDTWDDIRVSACRVCTQYAPGHSKNLCMFLVCQLCQIMRRGEQETDLVIVMRCVELCALSVELSVWVRFQFCIAAVEDLERERDELIRELAVLREPSVEAVRQAHEQVVQAFGQRARVELERDALKEEIRVVRCRLFRVTRECVACQYQLDNQRKELEQKAAEQDDLEKLGARLEEELTQLHETSSQQRDHQQQCLRTPRSRRTSRELQDRRRLSAELQSIIEEQQSSLEEMYEPRLLQLLERCERGARALHTVQEELQKLREELRPLQGEAYNLQVQQRSLQEQISLLKKKRDNEVLLYREQLQELENTKREIKISVQLQQHQNKEMEELRKSLAQELAIYKGCLEIYGQLFKSVTKKE</sequence>
<dbReference type="Proteomes" id="UP001295444">
    <property type="component" value="Chromosome 01"/>
</dbReference>
<dbReference type="AlphaFoldDB" id="A0AAD1R2E9"/>
<dbReference type="PANTHER" id="PTHR47147:SF1">
    <property type="entry name" value="SYNCOILIN"/>
    <property type="match status" value="1"/>
</dbReference>
<protein>
    <submittedName>
        <fullName evidence="3">Syncoilin isoform X1</fullName>
    </submittedName>
</protein>
<evidence type="ECO:0000313" key="3">
    <source>
        <dbReference type="EMBL" id="CAH2222240.1"/>
    </source>
</evidence>
<feature type="compositionally biased region" description="Basic and acidic residues" evidence="2">
    <location>
        <begin position="46"/>
        <end position="59"/>
    </location>
</feature>
<accession>A0AAD1R2E9</accession>
<name>A0AAD1R2E9_PELCU</name>
<keyword evidence="4" id="KW-1185">Reference proteome</keyword>
<feature type="region of interest" description="Disordered" evidence="2">
    <location>
        <begin position="196"/>
        <end position="226"/>
    </location>
</feature>
<dbReference type="EMBL" id="OW240912">
    <property type="protein sequence ID" value="CAH2222240.1"/>
    <property type="molecule type" value="Genomic_DNA"/>
</dbReference>
<feature type="coiled-coil region" evidence="1">
    <location>
        <begin position="259"/>
        <end position="286"/>
    </location>
</feature>